<evidence type="ECO:0000256" key="1">
    <source>
        <dbReference type="ARBA" id="ARBA00024322"/>
    </source>
</evidence>
<name>A0A414JC09_9FIRM</name>
<dbReference type="Proteomes" id="UP000283745">
    <property type="component" value="Unassembled WGS sequence"/>
</dbReference>
<comment type="subcellular location">
    <subcellularLocation>
        <location evidence="1">Bacterial microcompartment</location>
    </subcellularLocation>
</comment>
<dbReference type="PANTHER" id="PTHR33941">
    <property type="entry name" value="PROPANEDIOL UTILIZATION PROTEIN PDUA"/>
    <property type="match status" value="1"/>
</dbReference>
<dbReference type="SMART" id="SM00877">
    <property type="entry name" value="BMC"/>
    <property type="match status" value="1"/>
</dbReference>
<gene>
    <name evidence="3" type="ORF">DW740_02060</name>
</gene>
<protein>
    <submittedName>
        <fullName evidence="3">BMC domain-containing protein</fullName>
    </submittedName>
</protein>
<evidence type="ECO:0000313" key="4">
    <source>
        <dbReference type="Proteomes" id="UP000283745"/>
    </source>
</evidence>
<dbReference type="SUPFAM" id="SSF143414">
    <property type="entry name" value="CcmK-like"/>
    <property type="match status" value="1"/>
</dbReference>
<comment type="caution">
    <text evidence="3">The sequence shown here is derived from an EMBL/GenBank/DDBJ whole genome shotgun (WGS) entry which is preliminary data.</text>
</comment>
<organism evidence="3 4">
    <name type="scientific">Blautia obeum</name>
    <dbReference type="NCBI Taxonomy" id="40520"/>
    <lineage>
        <taxon>Bacteria</taxon>
        <taxon>Bacillati</taxon>
        <taxon>Bacillota</taxon>
        <taxon>Clostridia</taxon>
        <taxon>Lachnospirales</taxon>
        <taxon>Lachnospiraceae</taxon>
        <taxon>Blautia</taxon>
    </lineage>
</organism>
<dbReference type="InterPro" id="IPR050575">
    <property type="entry name" value="BMC_shell"/>
</dbReference>
<accession>A0A414JC09</accession>
<dbReference type="Pfam" id="PF00936">
    <property type="entry name" value="BMC"/>
    <property type="match status" value="1"/>
</dbReference>
<dbReference type="PANTHER" id="PTHR33941:SF11">
    <property type="entry name" value="BACTERIAL MICROCOMPARTMENT SHELL PROTEIN PDUJ"/>
    <property type="match status" value="1"/>
</dbReference>
<dbReference type="AlphaFoldDB" id="A0A414JC09"/>
<dbReference type="InterPro" id="IPR037233">
    <property type="entry name" value="CcmK-like_sf"/>
</dbReference>
<sequence length="103" mass="10964">MRYGAFGLVEVVGSSNAIIVTDQMLKTADVSFLTRNGKCGGHETVFVTGDVSAVTAAVQAVKENPPCDVCFAAVISNPSEETVRLAEEDAQKHGFMKKTNTKK</sequence>
<dbReference type="EMBL" id="QSKF01000001">
    <property type="protein sequence ID" value="RHE42109.1"/>
    <property type="molecule type" value="Genomic_DNA"/>
</dbReference>
<dbReference type="CDD" id="cd06169">
    <property type="entry name" value="BMC"/>
    <property type="match status" value="1"/>
</dbReference>
<reference evidence="3 4" key="1">
    <citation type="submission" date="2018-08" db="EMBL/GenBank/DDBJ databases">
        <title>A genome reference for cultivated species of the human gut microbiota.</title>
        <authorList>
            <person name="Zou Y."/>
            <person name="Xue W."/>
            <person name="Luo G."/>
        </authorList>
    </citation>
    <scope>NUCLEOTIDE SEQUENCE [LARGE SCALE GENOMIC DNA]</scope>
    <source>
        <strain evidence="3 4">AM28-23</strain>
    </source>
</reference>
<dbReference type="RefSeq" id="WP_015543049.1">
    <property type="nucleotide sequence ID" value="NZ_CABJFK010000001.1"/>
</dbReference>
<dbReference type="InterPro" id="IPR000249">
    <property type="entry name" value="BMC_dom"/>
</dbReference>
<evidence type="ECO:0000313" key="3">
    <source>
        <dbReference type="EMBL" id="RHE42109.1"/>
    </source>
</evidence>
<keyword evidence="2" id="KW-1283">Bacterial microcompartment</keyword>
<evidence type="ECO:0000256" key="2">
    <source>
        <dbReference type="ARBA" id="ARBA00024446"/>
    </source>
</evidence>
<dbReference type="GO" id="GO:0031469">
    <property type="term" value="C:bacterial microcompartment"/>
    <property type="evidence" value="ECO:0007669"/>
    <property type="project" value="UniProtKB-SubCell"/>
</dbReference>
<proteinExistence type="predicted"/>
<dbReference type="Gene3D" id="3.30.70.1710">
    <property type="match status" value="1"/>
</dbReference>